<dbReference type="Gene3D" id="1.10.287.130">
    <property type="match status" value="1"/>
</dbReference>
<dbReference type="GO" id="GO:0000155">
    <property type="term" value="F:phosphorelay sensor kinase activity"/>
    <property type="evidence" value="ECO:0007669"/>
    <property type="project" value="InterPro"/>
</dbReference>
<accession>A0A7Z9BMA6</accession>
<keyword evidence="4 7" id="KW-0418">Kinase</keyword>
<dbReference type="Gene3D" id="3.30.565.10">
    <property type="entry name" value="Histidine kinase-like ATPase, C-terminal domain"/>
    <property type="match status" value="1"/>
</dbReference>
<keyword evidence="5" id="KW-0902">Two-component regulatory system</keyword>
<comment type="catalytic activity">
    <reaction evidence="1">
        <text>ATP + protein L-histidine = ADP + protein N-phospho-L-histidine.</text>
        <dbReference type="EC" id="2.7.13.3"/>
    </reaction>
</comment>
<dbReference type="EMBL" id="CZCU02000124">
    <property type="protein sequence ID" value="VXD15511.1"/>
    <property type="molecule type" value="Genomic_DNA"/>
</dbReference>
<dbReference type="InterPro" id="IPR036097">
    <property type="entry name" value="HisK_dim/P_sf"/>
</dbReference>
<dbReference type="SUPFAM" id="SSF55874">
    <property type="entry name" value="ATPase domain of HSP90 chaperone/DNA topoisomerase II/histidine kinase"/>
    <property type="match status" value="1"/>
</dbReference>
<name>A0A7Z9BMA6_9CYAN</name>
<dbReference type="Proteomes" id="UP000184550">
    <property type="component" value="Unassembled WGS sequence"/>
</dbReference>
<keyword evidence="4 7" id="KW-0808">Transferase</keyword>
<dbReference type="OrthoDB" id="438708at2"/>
<dbReference type="InterPro" id="IPR005467">
    <property type="entry name" value="His_kinase_dom"/>
</dbReference>
<evidence type="ECO:0000256" key="2">
    <source>
        <dbReference type="ARBA" id="ARBA00012438"/>
    </source>
</evidence>
<keyword evidence="3" id="KW-0597">Phosphoprotein</keyword>
<dbReference type="InterPro" id="IPR004358">
    <property type="entry name" value="Sig_transdc_His_kin-like_C"/>
</dbReference>
<organism evidence="7 8">
    <name type="scientific">Planktothrix serta PCC 8927</name>
    <dbReference type="NCBI Taxonomy" id="671068"/>
    <lineage>
        <taxon>Bacteria</taxon>
        <taxon>Bacillati</taxon>
        <taxon>Cyanobacteriota</taxon>
        <taxon>Cyanophyceae</taxon>
        <taxon>Oscillatoriophycideae</taxon>
        <taxon>Oscillatoriales</taxon>
        <taxon>Microcoleaceae</taxon>
        <taxon>Planktothrix</taxon>
    </lineage>
</organism>
<dbReference type="InterPro" id="IPR003594">
    <property type="entry name" value="HATPase_dom"/>
</dbReference>
<evidence type="ECO:0000256" key="5">
    <source>
        <dbReference type="ARBA" id="ARBA00023012"/>
    </source>
</evidence>
<evidence type="ECO:0000259" key="6">
    <source>
        <dbReference type="PROSITE" id="PS50109"/>
    </source>
</evidence>
<evidence type="ECO:0000313" key="8">
    <source>
        <dbReference type="Proteomes" id="UP000184550"/>
    </source>
</evidence>
<dbReference type="PANTHER" id="PTHR43065">
    <property type="entry name" value="SENSOR HISTIDINE KINASE"/>
    <property type="match status" value="1"/>
</dbReference>
<dbReference type="RefSeq" id="WP_083616402.1">
    <property type="nucleotide sequence ID" value="NZ_LR734824.1"/>
</dbReference>
<protein>
    <recommendedName>
        <fullName evidence="2">histidine kinase</fullName>
        <ecNumber evidence="2">2.7.13.3</ecNumber>
    </recommendedName>
</protein>
<dbReference type="EC" id="2.7.13.3" evidence="2"/>
<dbReference type="PANTHER" id="PTHR43065:SF50">
    <property type="entry name" value="HISTIDINE KINASE"/>
    <property type="match status" value="1"/>
</dbReference>
<keyword evidence="8" id="KW-1185">Reference proteome</keyword>
<comment type="caution">
    <text evidence="7">The sequence shown here is derived from an EMBL/GenBank/DDBJ whole genome shotgun (WGS) entry which is preliminary data.</text>
</comment>
<dbReference type="SMART" id="SM00387">
    <property type="entry name" value="HATPase_c"/>
    <property type="match status" value="1"/>
</dbReference>
<dbReference type="SMART" id="SM00388">
    <property type="entry name" value="HisKA"/>
    <property type="match status" value="1"/>
</dbReference>
<dbReference type="CDD" id="cd00082">
    <property type="entry name" value="HisKA"/>
    <property type="match status" value="1"/>
</dbReference>
<dbReference type="Pfam" id="PF02518">
    <property type="entry name" value="HATPase_c"/>
    <property type="match status" value="1"/>
</dbReference>
<dbReference type="Pfam" id="PF00512">
    <property type="entry name" value="HisKA"/>
    <property type="match status" value="1"/>
</dbReference>
<evidence type="ECO:0000313" key="7">
    <source>
        <dbReference type="EMBL" id="VXD15511.1"/>
    </source>
</evidence>
<proteinExistence type="predicted"/>
<gene>
    <name evidence="7" type="ORF">PL8927_50008</name>
</gene>
<reference evidence="7" key="1">
    <citation type="submission" date="2019-10" db="EMBL/GenBank/DDBJ databases">
        <authorList>
            <consortium name="Genoscope - CEA"/>
            <person name="William W."/>
        </authorList>
    </citation>
    <scope>NUCLEOTIDE SEQUENCE [LARGE SCALE GENOMIC DNA]</scope>
    <source>
        <strain evidence="7">BBR_PRJEB10992</strain>
    </source>
</reference>
<evidence type="ECO:0000256" key="4">
    <source>
        <dbReference type="ARBA" id="ARBA00022777"/>
    </source>
</evidence>
<dbReference type="InterPro" id="IPR036890">
    <property type="entry name" value="HATPase_C_sf"/>
</dbReference>
<feature type="domain" description="Histidine kinase" evidence="6">
    <location>
        <begin position="189"/>
        <end position="476"/>
    </location>
</feature>
<sequence length="476" mass="53713">MVNVYDMETPSSVLPFSSIHNLELESTLQELSLYDVQVDINEPGIILTQKLEVNPLIPGVILTEEGQLSGMISRRRFLERLSRPYGRELFLQRSIRSLQRFSQTELLVLPGNTLIVEAAHHAVQRSPELLYEPIVVQLTENWHQLLDIQQLLVAQSHINQLTTELLRQQAQSQLIQTEKLASLGKMVAGVSHEIRNPVNCILGNSGCLSNYYQDLMKLIKTYEENTEKPCALIDDLKAEIDFEFLQQDLGEVIKSIVVSSERLSQLVNSLHSFSHVGDNYRREINIHDCIDGTLLILKNRLKQGIEVIKNYGDIPLFKCYSGQLSQVFMNLISNAIDALEEGKQNGQISPRIEIDTQVKMLSEEQIYPAQLAQLSQGNRLLYSLPTYKETIDQDILNIDVNSEWLSIQIRDNGNGIPPEIQSRIFDTFFTTKPAGKGTGLGLAISYQIISEKHGGQLNFISTLGVGTEFEILLPIF</sequence>
<dbReference type="SUPFAM" id="SSF47384">
    <property type="entry name" value="Homodimeric domain of signal transducing histidine kinase"/>
    <property type="match status" value="1"/>
</dbReference>
<dbReference type="AlphaFoldDB" id="A0A7Z9BMA6"/>
<dbReference type="PRINTS" id="PR00344">
    <property type="entry name" value="BCTRLSENSOR"/>
</dbReference>
<dbReference type="PROSITE" id="PS50109">
    <property type="entry name" value="HIS_KIN"/>
    <property type="match status" value="1"/>
</dbReference>
<evidence type="ECO:0000256" key="3">
    <source>
        <dbReference type="ARBA" id="ARBA00022553"/>
    </source>
</evidence>
<evidence type="ECO:0000256" key="1">
    <source>
        <dbReference type="ARBA" id="ARBA00000085"/>
    </source>
</evidence>
<dbReference type="InterPro" id="IPR003661">
    <property type="entry name" value="HisK_dim/P_dom"/>
</dbReference>